<evidence type="ECO:0000313" key="10">
    <source>
        <dbReference type="Proteomes" id="UP001187415"/>
    </source>
</evidence>
<evidence type="ECO:0000256" key="6">
    <source>
        <dbReference type="ARBA" id="ARBA00023170"/>
    </source>
</evidence>
<dbReference type="Proteomes" id="UP001187415">
    <property type="component" value="Unassembled WGS sequence"/>
</dbReference>
<evidence type="ECO:0000256" key="2">
    <source>
        <dbReference type="ARBA" id="ARBA00022692"/>
    </source>
</evidence>
<feature type="transmembrane region" description="Helical" evidence="8">
    <location>
        <begin position="103"/>
        <end position="125"/>
    </location>
</feature>
<keyword evidence="4" id="KW-0297">G-protein coupled receptor</keyword>
<evidence type="ECO:0000256" key="8">
    <source>
        <dbReference type="SAM" id="Phobius"/>
    </source>
</evidence>
<dbReference type="PANTHER" id="PTHR10489:SF957">
    <property type="entry name" value="B2 BRADYKININ RECEPTOR"/>
    <property type="match status" value="1"/>
</dbReference>
<dbReference type="PRINTS" id="PR00237">
    <property type="entry name" value="GPCRRHODOPSN"/>
</dbReference>
<dbReference type="PANTHER" id="PTHR10489">
    <property type="entry name" value="CELL ADHESION MOLECULE"/>
    <property type="match status" value="1"/>
</dbReference>
<dbReference type="Gene3D" id="1.20.1070.10">
    <property type="entry name" value="Rhodopsin 7-helix transmembrane proteins"/>
    <property type="match status" value="2"/>
</dbReference>
<dbReference type="GO" id="GO:0006955">
    <property type="term" value="P:immune response"/>
    <property type="evidence" value="ECO:0007669"/>
    <property type="project" value="TreeGrafter"/>
</dbReference>
<comment type="caution">
    <text evidence="9">The sequence shown here is derived from an EMBL/GenBank/DDBJ whole genome shotgun (WGS) entry which is preliminary data.</text>
</comment>
<dbReference type="AlphaFoldDB" id="A0AA88LX84"/>
<comment type="subcellular location">
    <subcellularLocation>
        <location evidence="1">Membrane</location>
    </subcellularLocation>
</comment>
<evidence type="ECO:0000256" key="5">
    <source>
        <dbReference type="ARBA" id="ARBA00023136"/>
    </source>
</evidence>
<feature type="transmembrane region" description="Helical" evidence="8">
    <location>
        <begin position="54"/>
        <end position="73"/>
    </location>
</feature>
<reference evidence="9" key="1">
    <citation type="submission" date="2023-07" db="EMBL/GenBank/DDBJ databases">
        <title>Chromosome-level Genome Assembly of Striped Snakehead (Channa striata).</title>
        <authorList>
            <person name="Liu H."/>
        </authorList>
    </citation>
    <scope>NUCLEOTIDE SEQUENCE</scope>
    <source>
        <strain evidence="9">Gz</strain>
        <tissue evidence="9">Muscle</tissue>
    </source>
</reference>
<dbReference type="GO" id="GO:0060326">
    <property type="term" value="P:cell chemotaxis"/>
    <property type="evidence" value="ECO:0007669"/>
    <property type="project" value="TreeGrafter"/>
</dbReference>
<feature type="transmembrane region" description="Helical" evidence="8">
    <location>
        <begin position="21"/>
        <end position="48"/>
    </location>
</feature>
<keyword evidence="3 8" id="KW-1133">Transmembrane helix</keyword>
<keyword evidence="5 8" id="KW-0472">Membrane</keyword>
<keyword evidence="6" id="KW-0675">Receptor</keyword>
<keyword evidence="7" id="KW-0807">Transducer</keyword>
<dbReference type="InterPro" id="IPR000276">
    <property type="entry name" value="GPCR_Rhodpsn"/>
</dbReference>
<dbReference type="GO" id="GO:0007204">
    <property type="term" value="P:positive regulation of cytosolic calcium ion concentration"/>
    <property type="evidence" value="ECO:0007669"/>
    <property type="project" value="TreeGrafter"/>
</dbReference>
<dbReference type="GO" id="GO:0019957">
    <property type="term" value="F:C-C chemokine binding"/>
    <property type="evidence" value="ECO:0007669"/>
    <property type="project" value="TreeGrafter"/>
</dbReference>
<organism evidence="9 10">
    <name type="scientific">Channa striata</name>
    <name type="common">Snakehead murrel</name>
    <name type="synonym">Ophicephalus striatus</name>
    <dbReference type="NCBI Taxonomy" id="64152"/>
    <lineage>
        <taxon>Eukaryota</taxon>
        <taxon>Metazoa</taxon>
        <taxon>Chordata</taxon>
        <taxon>Craniata</taxon>
        <taxon>Vertebrata</taxon>
        <taxon>Euteleostomi</taxon>
        <taxon>Actinopterygii</taxon>
        <taxon>Neopterygii</taxon>
        <taxon>Teleostei</taxon>
        <taxon>Neoteleostei</taxon>
        <taxon>Acanthomorphata</taxon>
        <taxon>Anabantaria</taxon>
        <taxon>Anabantiformes</taxon>
        <taxon>Channoidei</taxon>
        <taxon>Channidae</taxon>
        <taxon>Channa</taxon>
    </lineage>
</organism>
<dbReference type="GO" id="GO:0016493">
    <property type="term" value="F:C-C chemokine receptor activity"/>
    <property type="evidence" value="ECO:0007669"/>
    <property type="project" value="TreeGrafter"/>
</dbReference>
<evidence type="ECO:0008006" key="11">
    <source>
        <dbReference type="Google" id="ProtNLM"/>
    </source>
</evidence>
<gene>
    <name evidence="9" type="ORF">Q5P01_020131</name>
</gene>
<dbReference type="InterPro" id="IPR050119">
    <property type="entry name" value="CCR1-9-like"/>
</dbReference>
<accession>A0AA88LX84</accession>
<dbReference type="GO" id="GO:0009897">
    <property type="term" value="C:external side of plasma membrane"/>
    <property type="evidence" value="ECO:0007669"/>
    <property type="project" value="TreeGrafter"/>
</dbReference>
<evidence type="ECO:0000256" key="3">
    <source>
        <dbReference type="ARBA" id="ARBA00022989"/>
    </source>
</evidence>
<dbReference type="SUPFAM" id="SSF81321">
    <property type="entry name" value="Family A G protein-coupled receptor-like"/>
    <property type="match status" value="1"/>
</dbReference>
<name>A0AA88LX84_CHASR</name>
<proteinExistence type="predicted"/>
<evidence type="ECO:0000256" key="1">
    <source>
        <dbReference type="ARBA" id="ARBA00004370"/>
    </source>
</evidence>
<keyword evidence="2 8" id="KW-0812">Transmembrane</keyword>
<dbReference type="EMBL" id="JAUPFM010000016">
    <property type="protein sequence ID" value="KAK2825917.1"/>
    <property type="molecule type" value="Genomic_DNA"/>
</dbReference>
<evidence type="ECO:0000256" key="7">
    <source>
        <dbReference type="ARBA" id="ARBA00023224"/>
    </source>
</evidence>
<keyword evidence="10" id="KW-1185">Reference proteome</keyword>
<dbReference type="GO" id="GO:0019722">
    <property type="term" value="P:calcium-mediated signaling"/>
    <property type="evidence" value="ECO:0007669"/>
    <property type="project" value="TreeGrafter"/>
</dbReference>
<protein>
    <recommendedName>
        <fullName evidence="11">G-protein coupled receptors family 1 profile domain-containing protein</fullName>
    </recommendedName>
</protein>
<sequence>MRNIFMEHLDTLLLKDRPAEGGIYLSNLALADFILTCGLPFWVMYILSDLNWTYGLWTGLCKIVNFIIIIIFYTSSAPQKVQETISCVLNYSRDIYWKVAHQILINIAGFLLPVMVIVFSGGNIIKALAQRRESEGFHDTNDTKATLLVYAHSPSLTHCPFQALDEKLWVHHLNIGDQDSVYLAFLNSVLNHCCTSSQGSNLGGRLVPSTGALGIIIAQDPTRPQTNALLCLHTEMEQSQVRLWLF</sequence>
<evidence type="ECO:0000313" key="9">
    <source>
        <dbReference type="EMBL" id="KAK2825917.1"/>
    </source>
</evidence>
<evidence type="ECO:0000256" key="4">
    <source>
        <dbReference type="ARBA" id="ARBA00023040"/>
    </source>
</evidence>